<dbReference type="Proteomes" id="UP000000845">
    <property type="component" value="Chromosome"/>
</dbReference>
<dbReference type="RefSeq" id="WP_012861222.1">
    <property type="nucleotide sequence ID" value="NC_013517.1"/>
</dbReference>
<evidence type="ECO:0000313" key="2">
    <source>
        <dbReference type="EMBL" id="ACZ08626.1"/>
    </source>
</evidence>
<reference evidence="3" key="1">
    <citation type="submission" date="2009-09" db="EMBL/GenBank/DDBJ databases">
        <title>The complete chromosome of Sebaldella termitidis ATCC 33386.</title>
        <authorList>
            <consortium name="US DOE Joint Genome Institute (JGI-PGF)"/>
            <person name="Lucas S."/>
            <person name="Copeland A."/>
            <person name="Lapidus A."/>
            <person name="Glavina del Rio T."/>
            <person name="Dalin E."/>
            <person name="Tice H."/>
            <person name="Bruce D."/>
            <person name="Goodwin L."/>
            <person name="Pitluck S."/>
            <person name="Kyrpides N."/>
            <person name="Mavromatis K."/>
            <person name="Ivanova N."/>
            <person name="Mikhailova N."/>
            <person name="Sims D."/>
            <person name="Meincke L."/>
            <person name="Brettin T."/>
            <person name="Detter J.C."/>
            <person name="Han C."/>
            <person name="Larimer F."/>
            <person name="Land M."/>
            <person name="Hauser L."/>
            <person name="Markowitz V."/>
            <person name="Cheng J.F."/>
            <person name="Hugenholtz P."/>
            <person name="Woyke T."/>
            <person name="Wu D."/>
            <person name="Eisen J.A."/>
        </authorList>
    </citation>
    <scope>NUCLEOTIDE SEQUENCE [LARGE SCALE GENOMIC DNA]</scope>
    <source>
        <strain evidence="3">ATCC 33386 / NCTC 11300</strain>
    </source>
</reference>
<feature type="transmembrane region" description="Helical" evidence="1">
    <location>
        <begin position="7"/>
        <end position="28"/>
    </location>
</feature>
<organism evidence="2 3">
    <name type="scientific">Sebaldella termitidis (strain ATCC 33386 / NCTC 11300)</name>
    <dbReference type="NCBI Taxonomy" id="526218"/>
    <lineage>
        <taxon>Bacteria</taxon>
        <taxon>Fusobacteriati</taxon>
        <taxon>Fusobacteriota</taxon>
        <taxon>Fusobacteriia</taxon>
        <taxon>Fusobacteriales</taxon>
        <taxon>Leptotrichiaceae</taxon>
        <taxon>Sebaldella</taxon>
    </lineage>
</organism>
<evidence type="ECO:0000256" key="1">
    <source>
        <dbReference type="SAM" id="Phobius"/>
    </source>
</evidence>
<proteinExistence type="predicted"/>
<dbReference type="HOGENOM" id="CLU_2371161_0_0_0"/>
<evidence type="ECO:0000313" key="3">
    <source>
        <dbReference type="Proteomes" id="UP000000845"/>
    </source>
</evidence>
<keyword evidence="1" id="KW-0472">Membrane</keyword>
<dbReference type="STRING" id="526218.Sterm_1768"/>
<feature type="transmembrane region" description="Helical" evidence="1">
    <location>
        <begin position="40"/>
        <end position="63"/>
    </location>
</feature>
<name>D1AIP2_SEBTE</name>
<sequence length="95" mass="10547">MVRKIQIGSYILELLNIIQLILWVSGAYGRGGPINISNKVFFSLNTFFPFFILLLSLVMAVLSKKKILSVIIMLMCGIQAALFTLIIIVGILLFG</sequence>
<gene>
    <name evidence="2" type="ordered locus">Sterm_1768</name>
</gene>
<keyword evidence="3" id="KW-1185">Reference proteome</keyword>
<feature type="transmembrane region" description="Helical" evidence="1">
    <location>
        <begin position="70"/>
        <end position="94"/>
    </location>
</feature>
<keyword evidence="1" id="KW-0812">Transmembrane</keyword>
<dbReference type="EMBL" id="CP001739">
    <property type="protein sequence ID" value="ACZ08626.1"/>
    <property type="molecule type" value="Genomic_DNA"/>
</dbReference>
<reference evidence="2 3" key="2">
    <citation type="journal article" date="2010" name="Stand. Genomic Sci.">
        <title>Complete genome sequence of Sebaldella termitidis type strain (NCTC 11300).</title>
        <authorList>
            <person name="Harmon-Smith M."/>
            <person name="Celia L."/>
            <person name="Chertkov O."/>
            <person name="Lapidus A."/>
            <person name="Copeland A."/>
            <person name="Glavina Del Rio T."/>
            <person name="Nolan M."/>
            <person name="Lucas S."/>
            <person name="Tice H."/>
            <person name="Cheng J.F."/>
            <person name="Han C."/>
            <person name="Detter J.C."/>
            <person name="Bruce D."/>
            <person name="Goodwin L."/>
            <person name="Pitluck S."/>
            <person name="Pati A."/>
            <person name="Liolios K."/>
            <person name="Ivanova N."/>
            <person name="Mavromatis K."/>
            <person name="Mikhailova N."/>
            <person name="Chen A."/>
            <person name="Palaniappan K."/>
            <person name="Land M."/>
            <person name="Hauser L."/>
            <person name="Chang Y.J."/>
            <person name="Jeffries C.D."/>
            <person name="Brettin T."/>
            <person name="Goker M."/>
            <person name="Beck B."/>
            <person name="Bristow J."/>
            <person name="Eisen J.A."/>
            <person name="Markowitz V."/>
            <person name="Hugenholtz P."/>
            <person name="Kyrpides N.C."/>
            <person name="Klenk H.P."/>
            <person name="Chen F."/>
        </authorList>
    </citation>
    <scope>NUCLEOTIDE SEQUENCE [LARGE SCALE GENOMIC DNA]</scope>
    <source>
        <strain evidence="3">ATCC 33386 / NCTC 11300</strain>
    </source>
</reference>
<dbReference type="KEGG" id="str:Sterm_1768"/>
<keyword evidence="1" id="KW-1133">Transmembrane helix</keyword>
<protein>
    <submittedName>
        <fullName evidence="2">Uncharacterized protein</fullName>
    </submittedName>
</protein>
<accession>D1AIP2</accession>
<dbReference type="AlphaFoldDB" id="D1AIP2"/>